<keyword evidence="2" id="KW-1003">Cell membrane</keyword>
<evidence type="ECO:0000259" key="6">
    <source>
        <dbReference type="PROSITE" id="PS50893"/>
    </source>
</evidence>
<dbReference type="Proteomes" id="UP000297385">
    <property type="component" value="Unassembled WGS sequence"/>
</dbReference>
<dbReference type="InterPro" id="IPR051120">
    <property type="entry name" value="ABC_AA/LPS_Transport"/>
</dbReference>
<dbReference type="GO" id="GO:0016887">
    <property type="term" value="F:ATP hydrolysis activity"/>
    <property type="evidence" value="ECO:0007669"/>
    <property type="project" value="InterPro"/>
</dbReference>
<protein>
    <submittedName>
        <fullName evidence="7">ABC transporter ATP-binding protein</fullName>
    </submittedName>
</protein>
<reference evidence="7 8" key="1">
    <citation type="submission" date="2019-03" db="EMBL/GenBank/DDBJ databases">
        <title>Complete Genome Sequence of Paraburkholderia dipogonis ICMP 19430T, a Nitrogen-fixing Symbiont of the South African Invasive Legume Dipogon lignosus in New Zealand.</title>
        <authorList>
            <person name="De Meyer S.E."/>
        </authorList>
    </citation>
    <scope>NUCLEOTIDE SEQUENCE [LARGE SCALE GENOMIC DNA]</scope>
    <source>
        <strain evidence="7 8">ICMP 19430</strain>
    </source>
</reference>
<dbReference type="InterPro" id="IPR032823">
    <property type="entry name" value="BCA_ABC_TP_C"/>
</dbReference>
<dbReference type="SMART" id="SM00382">
    <property type="entry name" value="AAA"/>
    <property type="match status" value="1"/>
</dbReference>
<organism evidence="7 8">
    <name type="scientific">Paraburkholderia dipogonis</name>
    <dbReference type="NCBI Taxonomy" id="1211383"/>
    <lineage>
        <taxon>Bacteria</taxon>
        <taxon>Pseudomonadati</taxon>
        <taxon>Pseudomonadota</taxon>
        <taxon>Betaproteobacteria</taxon>
        <taxon>Burkholderiales</taxon>
        <taxon>Burkholderiaceae</taxon>
        <taxon>Paraburkholderia</taxon>
    </lineage>
</organism>
<dbReference type="PANTHER" id="PTHR45772:SF2">
    <property type="entry name" value="ABC TRANSPORTER ATP-BINDING PROTEIN"/>
    <property type="match status" value="1"/>
</dbReference>
<evidence type="ECO:0000256" key="3">
    <source>
        <dbReference type="ARBA" id="ARBA00022519"/>
    </source>
</evidence>
<dbReference type="GeneID" id="97310760"/>
<dbReference type="PROSITE" id="PS50893">
    <property type="entry name" value="ABC_TRANSPORTER_2"/>
    <property type="match status" value="1"/>
</dbReference>
<keyword evidence="3" id="KW-0997">Cell inner membrane</keyword>
<dbReference type="GO" id="GO:0005524">
    <property type="term" value="F:ATP binding"/>
    <property type="evidence" value="ECO:0007669"/>
    <property type="project" value="UniProtKB-KW"/>
</dbReference>
<evidence type="ECO:0000256" key="2">
    <source>
        <dbReference type="ARBA" id="ARBA00022475"/>
    </source>
</evidence>
<dbReference type="AlphaFoldDB" id="A0A4Y8MK63"/>
<evidence type="ECO:0000256" key="1">
    <source>
        <dbReference type="ARBA" id="ARBA00022448"/>
    </source>
</evidence>
<evidence type="ECO:0000313" key="8">
    <source>
        <dbReference type="Proteomes" id="UP000297385"/>
    </source>
</evidence>
<dbReference type="Gene3D" id="3.40.50.300">
    <property type="entry name" value="P-loop containing nucleotide triphosphate hydrolases"/>
    <property type="match status" value="1"/>
</dbReference>
<keyword evidence="4" id="KW-0547">Nucleotide-binding</keyword>
<evidence type="ECO:0000256" key="4">
    <source>
        <dbReference type="ARBA" id="ARBA00022741"/>
    </source>
</evidence>
<keyword evidence="1" id="KW-0813">Transport</keyword>
<accession>A0A4Y8MK63</accession>
<dbReference type="Pfam" id="PF12399">
    <property type="entry name" value="BCA_ABC_TP_C"/>
    <property type="match status" value="1"/>
</dbReference>
<proteinExistence type="predicted"/>
<dbReference type="GO" id="GO:0005886">
    <property type="term" value="C:plasma membrane"/>
    <property type="evidence" value="ECO:0007669"/>
    <property type="project" value="TreeGrafter"/>
</dbReference>
<dbReference type="Pfam" id="PF00005">
    <property type="entry name" value="ABC_tran"/>
    <property type="match status" value="1"/>
</dbReference>
<dbReference type="CDD" id="cd03219">
    <property type="entry name" value="ABC_Mj1267_LivG_branched"/>
    <property type="match status" value="1"/>
</dbReference>
<dbReference type="RefSeq" id="WP_134466322.1">
    <property type="nucleotide sequence ID" value="NZ_JBHMFL010000148.1"/>
</dbReference>
<keyword evidence="5 7" id="KW-0067">ATP-binding</keyword>
<dbReference type="InterPro" id="IPR017871">
    <property type="entry name" value="ABC_transporter-like_CS"/>
</dbReference>
<dbReference type="FunFam" id="3.40.50.300:FF:000421">
    <property type="entry name" value="Branched-chain amino acid ABC transporter ATP-binding protein"/>
    <property type="match status" value="1"/>
</dbReference>
<sequence>MRLLECVGLTKRWGALAAVDAVDLNVDAGEVVALIGPNGAGKSTVFNLIAGALRKTAGSVTFLGEVVDELSDFDLARRGLSRTYQITSLFPKLTVLENVRLAVQARESTRLNPVPSKTLRATTKIEAEEWIERVSLTEQSWRLAGVLSHGDQRLLEIACALALKPKLLLLDEPTQGMSVEETRSTVRLLKTLLNDSKVAVLLVEHDLEVVFGVADRIVVLEQGRKIADGPPESVRADPAVQRAYLGVAHA</sequence>
<dbReference type="PROSITE" id="PS00211">
    <property type="entry name" value="ABC_TRANSPORTER_1"/>
    <property type="match status" value="1"/>
</dbReference>
<comment type="caution">
    <text evidence="7">The sequence shown here is derived from an EMBL/GenBank/DDBJ whole genome shotgun (WGS) entry which is preliminary data.</text>
</comment>
<dbReference type="SUPFAM" id="SSF52540">
    <property type="entry name" value="P-loop containing nucleoside triphosphate hydrolases"/>
    <property type="match status" value="1"/>
</dbReference>
<name>A0A4Y8MK63_9BURK</name>
<feature type="domain" description="ABC transporter" evidence="6">
    <location>
        <begin position="4"/>
        <end position="247"/>
    </location>
</feature>
<gene>
    <name evidence="7" type="ORF">E2553_41215</name>
</gene>
<dbReference type="EMBL" id="SNVI01000005">
    <property type="protein sequence ID" value="TFE37805.1"/>
    <property type="molecule type" value="Genomic_DNA"/>
</dbReference>
<evidence type="ECO:0000313" key="7">
    <source>
        <dbReference type="EMBL" id="TFE37805.1"/>
    </source>
</evidence>
<dbReference type="InterPro" id="IPR003593">
    <property type="entry name" value="AAA+_ATPase"/>
</dbReference>
<evidence type="ECO:0000256" key="5">
    <source>
        <dbReference type="ARBA" id="ARBA00022840"/>
    </source>
</evidence>
<dbReference type="PANTHER" id="PTHR45772">
    <property type="entry name" value="CONSERVED COMPONENT OF ABC TRANSPORTER FOR NATURAL AMINO ACIDS-RELATED"/>
    <property type="match status" value="1"/>
</dbReference>
<dbReference type="InterPro" id="IPR003439">
    <property type="entry name" value="ABC_transporter-like_ATP-bd"/>
</dbReference>
<keyword evidence="3" id="KW-0472">Membrane</keyword>
<dbReference type="InterPro" id="IPR027417">
    <property type="entry name" value="P-loop_NTPase"/>
</dbReference>